<dbReference type="Gene3D" id="3.40.47.10">
    <property type="match status" value="2"/>
</dbReference>
<evidence type="ECO:0000256" key="10">
    <source>
        <dbReference type="ARBA" id="ARBA00037576"/>
    </source>
</evidence>
<evidence type="ECO:0000256" key="9">
    <source>
        <dbReference type="ARBA" id="ARBA00023136"/>
    </source>
</evidence>
<dbReference type="PANTHER" id="PTHR11712">
    <property type="entry name" value="POLYKETIDE SYNTHASE-RELATED"/>
    <property type="match status" value="1"/>
</dbReference>
<reference evidence="15 16" key="1">
    <citation type="submission" date="2018-06" db="EMBL/GenBank/DDBJ databases">
        <title>Genomic Encyclopedia of Archaeal and Bacterial Type Strains, Phase II (KMG-II): from individual species to whole genera.</title>
        <authorList>
            <person name="Goeker M."/>
        </authorList>
    </citation>
    <scope>NUCLEOTIDE SEQUENCE [LARGE SCALE GENOMIC DNA]</scope>
    <source>
        <strain evidence="15 16">DSM 15361</strain>
    </source>
</reference>
<dbReference type="RefSeq" id="WP_111540161.1">
    <property type="nucleotide sequence ID" value="NZ_QKYV01000002.1"/>
</dbReference>
<dbReference type="GO" id="GO:0006633">
    <property type="term" value="P:fatty acid biosynthetic process"/>
    <property type="evidence" value="ECO:0007669"/>
    <property type="project" value="TreeGrafter"/>
</dbReference>
<evidence type="ECO:0000256" key="7">
    <source>
        <dbReference type="ARBA" id="ARBA00022692"/>
    </source>
</evidence>
<dbReference type="EMBL" id="QKYV01000002">
    <property type="protein sequence ID" value="PZW42503.1"/>
    <property type="molecule type" value="Genomic_DNA"/>
</dbReference>
<dbReference type="InterPro" id="IPR014030">
    <property type="entry name" value="Ketoacyl_synth_N"/>
</dbReference>
<dbReference type="InterPro" id="IPR016039">
    <property type="entry name" value="Thiolase-like"/>
</dbReference>
<evidence type="ECO:0000256" key="11">
    <source>
        <dbReference type="ARBA" id="ARBA00039445"/>
    </source>
</evidence>
<proteinExistence type="inferred from homology"/>
<comment type="subcellular location">
    <subcellularLocation>
        <location evidence="1">Cell inner membrane</location>
    </subcellularLocation>
</comment>
<evidence type="ECO:0000256" key="12">
    <source>
        <dbReference type="ARBA" id="ARBA00041756"/>
    </source>
</evidence>
<evidence type="ECO:0000256" key="6">
    <source>
        <dbReference type="ARBA" id="ARBA00022679"/>
    </source>
</evidence>
<evidence type="ECO:0000256" key="13">
    <source>
        <dbReference type="RuleBase" id="RU003694"/>
    </source>
</evidence>
<keyword evidence="8" id="KW-1133">Transmembrane helix</keyword>
<dbReference type="PANTHER" id="PTHR11712:SF352">
    <property type="entry name" value="3-OXOACYL-[ACYL-CARRIER-PROTEIN] SYNTHASE"/>
    <property type="match status" value="1"/>
</dbReference>
<dbReference type="Pfam" id="PF00109">
    <property type="entry name" value="ketoacyl-synt"/>
    <property type="match status" value="1"/>
</dbReference>
<keyword evidence="5" id="KW-0997">Cell inner membrane</keyword>
<dbReference type="Pfam" id="PF02801">
    <property type="entry name" value="Ketoacyl-synt_C"/>
    <property type="match status" value="1"/>
</dbReference>
<dbReference type="AlphaFoldDB" id="A0A2W7IUZ2"/>
<dbReference type="InterPro" id="IPR014031">
    <property type="entry name" value="Ketoacyl_synth_C"/>
</dbReference>
<feature type="domain" description="Ketosynthase family 3 (KS3)" evidence="14">
    <location>
        <begin position="1"/>
        <end position="375"/>
    </location>
</feature>
<dbReference type="GO" id="GO:0005886">
    <property type="term" value="C:plasma membrane"/>
    <property type="evidence" value="ECO:0007669"/>
    <property type="project" value="UniProtKB-SubCell"/>
</dbReference>
<comment type="function">
    <text evidence="10">Proposed to synthesize NOD factor fatty acyl chain. Involved in the synthesis of a highly unsaturated fatty acid moiety, which forms part of a lipo-oligosaccharide that is responsible for host specificity.</text>
</comment>
<sequence>MRKVYLGNHQIISPLGFTSLQNLESVSQGISAIKKHKSSHVGEYYAGHISTNLLDEAFLELGKVEEYTKLEKMMILAVAEVLQQHSEISKDKIAFIIATTKGNIDTLSEENLFSKEKAKLPALAKTLQEFFNLKETPIIVSNACISGGLGVSVAKKMIENESYDHAIVVGGDLVSEFTLTGFNSFQALAKEICKPFSKDRTGINIGEAAAALWVTSVKPKIDAVQIIGEATANDANHISGPSRTGEGLYISIQNAVREADIESHEIDFISAHGTATIFNDEMEAIAFNRAGLKNTPLNSLKAYYGHTLGVSALLELIFTQESLLQNKVFKSLGFKEKGTTKALNVITKTEEKPLNITLKTASGFGGCNFAMLLKKETV</sequence>
<keyword evidence="6 13" id="KW-0808">Transferase</keyword>
<dbReference type="InterPro" id="IPR020841">
    <property type="entry name" value="PKS_Beta-ketoAc_synthase_dom"/>
</dbReference>
<evidence type="ECO:0000256" key="4">
    <source>
        <dbReference type="ARBA" id="ARBA00022475"/>
    </source>
</evidence>
<keyword evidence="4" id="KW-1003">Cell membrane</keyword>
<name>A0A2W7IUZ2_9FLAO</name>
<dbReference type="InterPro" id="IPR000794">
    <property type="entry name" value="Beta-ketoacyl_synthase"/>
</dbReference>
<evidence type="ECO:0000256" key="2">
    <source>
        <dbReference type="ARBA" id="ARBA00008467"/>
    </source>
</evidence>
<evidence type="ECO:0000256" key="1">
    <source>
        <dbReference type="ARBA" id="ARBA00004533"/>
    </source>
</evidence>
<comment type="caution">
    <text evidence="15">The sequence shown here is derived from an EMBL/GenBank/DDBJ whole genome shotgun (WGS) entry which is preliminary data.</text>
</comment>
<comment type="similarity">
    <text evidence="2 13">Belongs to the thiolase-like superfamily. Beta-ketoacyl-ACP synthases family.</text>
</comment>
<keyword evidence="7" id="KW-0812">Transmembrane</keyword>
<accession>A0A2W7IUZ2</accession>
<organism evidence="15 16">
    <name type="scientific">Mesonia algae</name>
    <dbReference type="NCBI Taxonomy" id="213248"/>
    <lineage>
        <taxon>Bacteria</taxon>
        <taxon>Pseudomonadati</taxon>
        <taxon>Bacteroidota</taxon>
        <taxon>Flavobacteriia</taxon>
        <taxon>Flavobacteriales</taxon>
        <taxon>Flavobacteriaceae</taxon>
        <taxon>Mesonia</taxon>
    </lineage>
</organism>
<dbReference type="PROSITE" id="PS52004">
    <property type="entry name" value="KS3_2"/>
    <property type="match status" value="1"/>
</dbReference>
<evidence type="ECO:0000256" key="3">
    <source>
        <dbReference type="ARBA" id="ARBA00022458"/>
    </source>
</evidence>
<evidence type="ECO:0000313" key="15">
    <source>
        <dbReference type="EMBL" id="PZW42503.1"/>
    </source>
</evidence>
<protein>
    <recommendedName>
        <fullName evidence="11">Nodulation protein E</fullName>
    </recommendedName>
    <alternativeName>
        <fullName evidence="12">Host-specificity of nodulation protein B</fullName>
    </alternativeName>
</protein>
<evidence type="ECO:0000256" key="8">
    <source>
        <dbReference type="ARBA" id="ARBA00022989"/>
    </source>
</evidence>
<dbReference type="SUPFAM" id="SSF53901">
    <property type="entry name" value="Thiolase-like"/>
    <property type="match status" value="1"/>
</dbReference>
<evidence type="ECO:0000313" key="16">
    <source>
        <dbReference type="Proteomes" id="UP000249542"/>
    </source>
</evidence>
<keyword evidence="3" id="KW-0536">Nodulation</keyword>
<dbReference type="Proteomes" id="UP000249542">
    <property type="component" value="Unassembled WGS sequence"/>
</dbReference>
<gene>
    <name evidence="15" type="ORF">LX95_00817</name>
</gene>
<evidence type="ECO:0000259" key="14">
    <source>
        <dbReference type="PROSITE" id="PS52004"/>
    </source>
</evidence>
<dbReference type="GO" id="GO:0004315">
    <property type="term" value="F:3-oxoacyl-[acyl-carrier-protein] synthase activity"/>
    <property type="evidence" value="ECO:0007669"/>
    <property type="project" value="TreeGrafter"/>
</dbReference>
<keyword evidence="16" id="KW-1185">Reference proteome</keyword>
<evidence type="ECO:0000256" key="5">
    <source>
        <dbReference type="ARBA" id="ARBA00022519"/>
    </source>
</evidence>
<keyword evidence="9" id="KW-0472">Membrane</keyword>